<keyword evidence="1" id="KW-1133">Transmembrane helix</keyword>
<comment type="caution">
    <text evidence="2">The sequence shown here is derived from an EMBL/GenBank/DDBJ whole genome shotgun (WGS) entry which is preliminary data.</text>
</comment>
<name>A0A511YIQ2_9FLAO</name>
<evidence type="ECO:0000256" key="1">
    <source>
        <dbReference type="SAM" id="Phobius"/>
    </source>
</evidence>
<feature type="transmembrane region" description="Helical" evidence="1">
    <location>
        <begin position="56"/>
        <end position="75"/>
    </location>
</feature>
<dbReference type="AlphaFoldDB" id="A0A511YIQ2"/>
<feature type="transmembrane region" description="Helical" evidence="1">
    <location>
        <begin position="6"/>
        <end position="25"/>
    </location>
</feature>
<keyword evidence="1" id="KW-0812">Transmembrane</keyword>
<keyword evidence="1" id="KW-0472">Membrane</keyword>
<proteinExistence type="predicted"/>
<keyword evidence="3" id="KW-1185">Reference proteome</keyword>
<reference evidence="2 3" key="1">
    <citation type="submission" date="2019-07" db="EMBL/GenBank/DDBJ databases">
        <title>Whole genome shotgun sequence of Chryseobacterium hagamense NBRC 105253.</title>
        <authorList>
            <person name="Hosoyama A."/>
            <person name="Uohara A."/>
            <person name="Ohji S."/>
            <person name="Ichikawa N."/>
        </authorList>
    </citation>
    <scope>NUCLEOTIDE SEQUENCE [LARGE SCALE GENOMIC DNA]</scope>
    <source>
        <strain evidence="2 3">NBRC 105253</strain>
    </source>
</reference>
<accession>A0A511YIQ2</accession>
<dbReference type="EMBL" id="BJYJ01000002">
    <property type="protein sequence ID" value="GEN75078.1"/>
    <property type="molecule type" value="Genomic_DNA"/>
</dbReference>
<organism evidence="2 3">
    <name type="scientific">Chryseobacterium hagamense</name>
    <dbReference type="NCBI Taxonomy" id="395935"/>
    <lineage>
        <taxon>Bacteria</taxon>
        <taxon>Pseudomonadati</taxon>
        <taxon>Bacteroidota</taxon>
        <taxon>Flavobacteriia</taxon>
        <taxon>Flavobacteriales</taxon>
        <taxon>Weeksellaceae</taxon>
        <taxon>Chryseobacterium group</taxon>
        <taxon>Chryseobacterium</taxon>
    </lineage>
</organism>
<protein>
    <submittedName>
        <fullName evidence="2">Uncharacterized protein</fullName>
    </submittedName>
</protein>
<sequence>MNIYYILTIIFMILILILGIMGIFFPNKIINYYLKYTNNHPKVIEIINKNWFQPSFKISSILLILYSLVIIFLIAKKELL</sequence>
<evidence type="ECO:0000313" key="2">
    <source>
        <dbReference type="EMBL" id="GEN75078.1"/>
    </source>
</evidence>
<dbReference type="Proteomes" id="UP000321863">
    <property type="component" value="Unassembled WGS sequence"/>
</dbReference>
<gene>
    <name evidence="2" type="ORF">CHA01nite_08180</name>
</gene>
<evidence type="ECO:0000313" key="3">
    <source>
        <dbReference type="Proteomes" id="UP000321863"/>
    </source>
</evidence>